<evidence type="ECO:0000259" key="3">
    <source>
        <dbReference type="PROSITE" id="PS51186"/>
    </source>
</evidence>
<evidence type="ECO:0000256" key="1">
    <source>
        <dbReference type="ARBA" id="ARBA00022679"/>
    </source>
</evidence>
<dbReference type="SUPFAM" id="SSF55729">
    <property type="entry name" value="Acyl-CoA N-acyltransferases (Nat)"/>
    <property type="match status" value="1"/>
</dbReference>
<dbReference type="Proteomes" id="UP000228781">
    <property type="component" value="Unassembled WGS sequence"/>
</dbReference>
<dbReference type="PANTHER" id="PTHR43420:SF47">
    <property type="entry name" value="N-ACETYLTRANSFERASE DOMAIN-CONTAINING PROTEIN"/>
    <property type="match status" value="1"/>
</dbReference>
<dbReference type="InterPro" id="IPR016181">
    <property type="entry name" value="Acyl_CoA_acyltransferase"/>
</dbReference>
<dbReference type="Pfam" id="PF00583">
    <property type="entry name" value="Acetyltransf_1"/>
    <property type="match status" value="1"/>
</dbReference>
<feature type="domain" description="N-acetyltransferase" evidence="3">
    <location>
        <begin position="1"/>
        <end position="151"/>
    </location>
</feature>
<dbReference type="EMBL" id="PFSK01000025">
    <property type="protein sequence ID" value="PJC22693.1"/>
    <property type="molecule type" value="Genomic_DNA"/>
</dbReference>
<dbReference type="InterPro" id="IPR050680">
    <property type="entry name" value="YpeA/RimI_acetyltransf"/>
</dbReference>
<accession>A0A2M8EIX7</accession>
<sequence>MKIRKATKFDIPILQIIKPSLPVKAVENRLERQKRGEVGFLILEENGAPVSFTLLKWRGKSTHPEYPDIEDLFTKKSERGKSYASILIEECEKRARNRDYTKIGLAVNPTENPKAKEFYERLGYRHDGRDAYLDGTYNGVEDWVIDMEKEL</sequence>
<dbReference type="CDD" id="cd04301">
    <property type="entry name" value="NAT_SF"/>
    <property type="match status" value="1"/>
</dbReference>
<dbReference type="AlphaFoldDB" id="A0A2M8EIX7"/>
<keyword evidence="2" id="KW-0012">Acyltransferase</keyword>
<evidence type="ECO:0000313" key="5">
    <source>
        <dbReference type="Proteomes" id="UP000228781"/>
    </source>
</evidence>
<gene>
    <name evidence="4" type="ORF">CO059_01945</name>
</gene>
<proteinExistence type="predicted"/>
<keyword evidence="1" id="KW-0808">Transferase</keyword>
<dbReference type="PANTHER" id="PTHR43420">
    <property type="entry name" value="ACETYLTRANSFERASE"/>
    <property type="match status" value="1"/>
</dbReference>
<dbReference type="PROSITE" id="PS51186">
    <property type="entry name" value="GNAT"/>
    <property type="match status" value="1"/>
</dbReference>
<comment type="caution">
    <text evidence="4">The sequence shown here is derived from an EMBL/GenBank/DDBJ whole genome shotgun (WGS) entry which is preliminary data.</text>
</comment>
<evidence type="ECO:0000313" key="4">
    <source>
        <dbReference type="EMBL" id="PJC22693.1"/>
    </source>
</evidence>
<evidence type="ECO:0000256" key="2">
    <source>
        <dbReference type="ARBA" id="ARBA00023315"/>
    </source>
</evidence>
<organism evidence="4 5">
    <name type="scientific">candidate division WWE3 bacterium CG_4_9_14_0_2_um_filter_48_10</name>
    <dbReference type="NCBI Taxonomy" id="1975078"/>
    <lineage>
        <taxon>Bacteria</taxon>
        <taxon>Katanobacteria</taxon>
    </lineage>
</organism>
<dbReference type="Gene3D" id="3.40.630.30">
    <property type="match status" value="1"/>
</dbReference>
<name>A0A2M8EIX7_UNCKA</name>
<protein>
    <recommendedName>
        <fullName evidence="3">N-acetyltransferase domain-containing protein</fullName>
    </recommendedName>
</protein>
<dbReference type="GO" id="GO:0016747">
    <property type="term" value="F:acyltransferase activity, transferring groups other than amino-acyl groups"/>
    <property type="evidence" value="ECO:0007669"/>
    <property type="project" value="InterPro"/>
</dbReference>
<reference evidence="5" key="1">
    <citation type="submission" date="2017-09" db="EMBL/GenBank/DDBJ databases">
        <title>Depth-based differentiation of microbial function through sediment-hosted aquifers and enrichment of novel symbionts in the deep terrestrial subsurface.</title>
        <authorList>
            <person name="Probst A.J."/>
            <person name="Ladd B."/>
            <person name="Jarett J.K."/>
            <person name="Geller-Mcgrath D.E."/>
            <person name="Sieber C.M.K."/>
            <person name="Emerson J.B."/>
            <person name="Anantharaman K."/>
            <person name="Thomas B.C."/>
            <person name="Malmstrom R."/>
            <person name="Stieglmeier M."/>
            <person name="Klingl A."/>
            <person name="Woyke T."/>
            <person name="Ryan C.M."/>
            <person name="Banfield J.F."/>
        </authorList>
    </citation>
    <scope>NUCLEOTIDE SEQUENCE [LARGE SCALE GENOMIC DNA]</scope>
</reference>
<dbReference type="InterPro" id="IPR000182">
    <property type="entry name" value="GNAT_dom"/>
</dbReference>